<gene>
    <name evidence="1" type="ORF">TevJSym_an00420</name>
</gene>
<comment type="caution">
    <text evidence="1">The sequence shown here is derived from an EMBL/GenBank/DDBJ whole genome shotgun (WGS) entry which is preliminary data.</text>
</comment>
<dbReference type="EMBL" id="AFZB01000014">
    <property type="protein sequence ID" value="EGW54335.1"/>
    <property type="molecule type" value="Genomic_DNA"/>
</dbReference>
<name>G2FFT3_9GAMM</name>
<proteinExistence type="predicted"/>
<evidence type="ECO:0000313" key="1">
    <source>
        <dbReference type="EMBL" id="EGW54335.1"/>
    </source>
</evidence>
<organism evidence="1 2">
    <name type="scientific">endosymbiont of Tevnia jerichonana</name>
    <name type="common">vent Tica</name>
    <dbReference type="NCBI Taxonomy" id="1049564"/>
    <lineage>
        <taxon>Bacteria</taxon>
        <taxon>Pseudomonadati</taxon>
        <taxon>Pseudomonadota</taxon>
        <taxon>Gammaproteobacteria</taxon>
        <taxon>sulfur-oxidizing symbionts</taxon>
    </lineage>
</organism>
<sequence>MSIGVFISILYRTYKGFFFAQTFLLGQNSSPFVRGWHLQARF</sequence>
<accession>G2FFT3</accession>
<reference evidence="1 2" key="1">
    <citation type="journal article" date="2011" name="ISME J.">
        <title>The endosymbionts of the deep-sea tubeworms Riftia pachyptila and Tevnia jerichonana share an identical physiology as revealed by proteogenomic analyses.</title>
        <authorList>
            <person name="Gardebrecht A."/>
            <person name="Markert S."/>
            <person name="Felbeck H."/>
            <person name="Thuermer A."/>
            <person name="Albrecht D."/>
            <person name="Wollherr A."/>
            <person name="Kabisch J."/>
            <person name="Lehmann R."/>
            <person name="Daniel R."/>
            <person name="Liesegang H."/>
            <person name="Hecker M."/>
            <person name="Sievert S.M."/>
            <person name="Schweder T."/>
        </authorList>
    </citation>
    <scope>NUCLEOTIDE SEQUENCE [LARGE SCALE GENOMIC DNA]</scope>
</reference>
<dbReference type="Proteomes" id="UP000005167">
    <property type="component" value="Unassembled WGS sequence"/>
</dbReference>
<evidence type="ECO:0000313" key="2">
    <source>
        <dbReference type="Proteomes" id="UP000005167"/>
    </source>
</evidence>
<dbReference type="AlphaFoldDB" id="G2FFT3"/>
<protein>
    <submittedName>
        <fullName evidence="1">Uncharacterized protein</fullName>
    </submittedName>
</protein>
<keyword evidence="2" id="KW-1185">Reference proteome</keyword>